<dbReference type="OrthoDB" id="312624at2"/>
<reference evidence="1 2" key="1">
    <citation type="submission" date="2017-10" db="EMBL/GenBank/DDBJ databases">
        <authorList>
            <person name="Banno H."/>
            <person name="Chua N.-H."/>
        </authorList>
    </citation>
    <scope>NUCLEOTIDE SEQUENCE [LARGE SCALE GENOMIC DNA]</scope>
    <source>
        <strain evidence="1 2">YW11</strain>
    </source>
</reference>
<dbReference type="Gene3D" id="3.50.50.60">
    <property type="entry name" value="FAD/NAD(P)-binding domain"/>
    <property type="match status" value="2"/>
</dbReference>
<keyword evidence="2" id="KW-1185">Reference proteome</keyword>
<organism evidence="1 2">
    <name type="scientific">Teichococcus rhizosphaerae</name>
    <dbReference type="NCBI Taxonomy" id="1335062"/>
    <lineage>
        <taxon>Bacteria</taxon>
        <taxon>Pseudomonadati</taxon>
        <taxon>Pseudomonadota</taxon>
        <taxon>Alphaproteobacteria</taxon>
        <taxon>Acetobacterales</taxon>
        <taxon>Roseomonadaceae</taxon>
        <taxon>Roseomonas</taxon>
    </lineage>
</organism>
<keyword evidence="1" id="KW-0560">Oxidoreductase</keyword>
<dbReference type="Proteomes" id="UP000223527">
    <property type="component" value="Unassembled WGS sequence"/>
</dbReference>
<proteinExistence type="predicted"/>
<dbReference type="AlphaFoldDB" id="A0A2C7AAT8"/>
<keyword evidence="1" id="KW-0503">Monooxygenase</keyword>
<comment type="caution">
    <text evidence="1">The sequence shown here is derived from an EMBL/GenBank/DDBJ whole genome shotgun (WGS) entry which is preliminary data.</text>
</comment>
<evidence type="ECO:0000313" key="1">
    <source>
        <dbReference type="EMBL" id="PHK95520.1"/>
    </source>
</evidence>
<dbReference type="PANTHER" id="PTHR42877">
    <property type="entry name" value="L-ORNITHINE N(5)-MONOOXYGENASE-RELATED"/>
    <property type="match status" value="1"/>
</dbReference>
<dbReference type="EMBL" id="PDNU01000010">
    <property type="protein sequence ID" value="PHK95520.1"/>
    <property type="molecule type" value="Genomic_DNA"/>
</dbReference>
<accession>A0A2C7AAT8</accession>
<name>A0A2C7AAT8_9PROT</name>
<dbReference type="SUPFAM" id="SSF51905">
    <property type="entry name" value="FAD/NAD(P)-binding domain"/>
    <property type="match status" value="2"/>
</dbReference>
<evidence type="ECO:0000313" key="2">
    <source>
        <dbReference type="Proteomes" id="UP000223527"/>
    </source>
</evidence>
<dbReference type="InterPro" id="IPR051209">
    <property type="entry name" value="FAD-bind_Monooxygenase_sf"/>
</dbReference>
<dbReference type="GO" id="GO:0004497">
    <property type="term" value="F:monooxygenase activity"/>
    <property type="evidence" value="ECO:0007669"/>
    <property type="project" value="UniProtKB-KW"/>
</dbReference>
<dbReference type="Pfam" id="PF13738">
    <property type="entry name" value="Pyr_redox_3"/>
    <property type="match status" value="1"/>
</dbReference>
<dbReference type="RefSeq" id="WP_099095115.1">
    <property type="nucleotide sequence ID" value="NZ_PDNU01000010.1"/>
</dbReference>
<sequence length="496" mass="54386">MPATHKVAIIGAGFGGLGMGMRLREAGENSFVILEKEARLGGTWRDNAYPGAACDVPSHLYSFTDEPNPDWSHVFAPQAEILSYMERLAERRGLLPHLRCNAEVTGAAWDDEAQLWRVSVAGGETVTARILIPAWGQLNRPSYPRIEGLESFAGPAFHSARWREDVALAGRRVGCIGSAASAVQLVPPVAEEAAHLTVFQRSPNWIAPRMNRAYAEEELAAWRADPALLRASREAMFTERDDRFAKVQLGTHLAEEVRAVALAHLEAQVPDPALRAKLTPDYPVGCRRILVSDDYYPALMRPDVELVTERIARIVPEGVVTADGALHRCDVLVHATGFETHSFLGANDITGRGGQSLRARWEKGAEAYLGMTVPGFPNMFFLYGPNTNLGHNSILMMLEAQFRYILQAMEILEAEGAAALDLRPAALTRFSTELQRALEGAAWSGGCTSWYKTAEGRIVNNWSGTVAAYQDRTARLAREDYETLVPQRQAVAAAPA</sequence>
<gene>
    <name evidence="1" type="ORF">CR162_08550</name>
</gene>
<dbReference type="InterPro" id="IPR036188">
    <property type="entry name" value="FAD/NAD-bd_sf"/>
</dbReference>
<dbReference type="PANTHER" id="PTHR42877:SF4">
    <property type="entry name" value="FAD_NAD(P)-BINDING DOMAIN-CONTAINING PROTEIN-RELATED"/>
    <property type="match status" value="1"/>
</dbReference>
<protein>
    <submittedName>
        <fullName evidence="1">Cyclohexanone monooxygenase</fullName>
    </submittedName>
</protein>